<feature type="compositionally biased region" description="Basic and acidic residues" evidence="1">
    <location>
        <begin position="62"/>
        <end position="71"/>
    </location>
</feature>
<accession>A0A0L0N6H1</accession>
<keyword evidence="3" id="KW-1185">Reference proteome</keyword>
<feature type="compositionally biased region" description="Basic and acidic residues" evidence="1">
    <location>
        <begin position="413"/>
        <end position="456"/>
    </location>
</feature>
<comment type="caution">
    <text evidence="2">The sequence shown here is derived from an EMBL/GenBank/DDBJ whole genome shotgun (WGS) entry which is preliminary data.</text>
</comment>
<evidence type="ECO:0000313" key="2">
    <source>
        <dbReference type="EMBL" id="KND89601.1"/>
    </source>
</evidence>
<dbReference type="Proteomes" id="UP000036947">
    <property type="component" value="Unassembled WGS sequence"/>
</dbReference>
<reference evidence="2 3" key="1">
    <citation type="journal article" date="2015" name="BMC Genomics">
        <title>The genome of the truffle-parasite Tolypocladium ophioglossoides and the evolution of antifungal peptaibiotics.</title>
        <authorList>
            <person name="Quandt C.A."/>
            <person name="Bushley K.E."/>
            <person name="Spatafora J.W."/>
        </authorList>
    </citation>
    <scope>NUCLEOTIDE SEQUENCE [LARGE SCALE GENOMIC DNA]</scope>
    <source>
        <strain evidence="2 3">CBS 100239</strain>
    </source>
</reference>
<feature type="region of interest" description="Disordered" evidence="1">
    <location>
        <begin position="292"/>
        <end position="333"/>
    </location>
</feature>
<proteinExistence type="predicted"/>
<dbReference type="EMBL" id="LFRF01000017">
    <property type="protein sequence ID" value="KND89601.1"/>
    <property type="molecule type" value="Genomic_DNA"/>
</dbReference>
<evidence type="ECO:0000313" key="3">
    <source>
        <dbReference type="Proteomes" id="UP000036947"/>
    </source>
</evidence>
<feature type="region of interest" description="Disordered" evidence="1">
    <location>
        <begin position="29"/>
        <end position="110"/>
    </location>
</feature>
<dbReference type="AlphaFoldDB" id="A0A0L0N6H1"/>
<evidence type="ECO:0000256" key="1">
    <source>
        <dbReference type="SAM" id="MobiDB-lite"/>
    </source>
</evidence>
<sequence>MSPVTKLRPGATAAEESWLIGSRMALKDGAGYAKPAHRSTSAASQALSTSKPPRPGNLASGTRKDGPDDQRNGSTFLEAMKNPNWRERRTDGTSSSSSTELAGAETSSLERTMARARHWLASSSADSAKVEQDNISNRKISASDRQFAVRHKIDGAACRDGCGAGPEKPGGACEPKGLCGVMRRLNIDASPSRHEGLHVIEITPNIGTWRGKASGDSGSPGRSPVVAEIQLVQVLPTETPGRGSSHGQGHGHGAAPTLCLQTYEREQRSSSATDQSTGRSIRGSISEEFEAAVKSSLAQDPIEARPAQDHGPLDDDARSTAGDGQKSNLNAKNIAFQKMLKKLKIRTAGSGSSRDDADSGYGTGSGSDPVAEEPAGHARADKQPTGGLRSFVRRDKTASDYAVSYRPAANSSHRAERSKDSGTSDYSRDRFNSLNPKAREFLSFKPDESGDAEQSKKRGLAASSCEDLNGGGGGDAGSPTDMWSGAGFEARDGAGFEARDGAGFEARDGAAPYEPVPVVYGPVPPPFPDMASLMLVQPGFGLANILGSPVNAVPCPPNWLSGANILPRPSLGGSSPYHAAGPALQSLPARFHPPAPPMTVQPLPVSAPQASAFGRPAPVPKPKVPNAWDQQAYEAYIEQRKAMEPGYAMECRLRQQRRARRTPAAK</sequence>
<organism evidence="2 3">
    <name type="scientific">Tolypocladium ophioglossoides (strain CBS 100239)</name>
    <name type="common">Snaketongue truffleclub</name>
    <name type="synonym">Elaphocordyceps ophioglossoides</name>
    <dbReference type="NCBI Taxonomy" id="1163406"/>
    <lineage>
        <taxon>Eukaryota</taxon>
        <taxon>Fungi</taxon>
        <taxon>Dikarya</taxon>
        <taxon>Ascomycota</taxon>
        <taxon>Pezizomycotina</taxon>
        <taxon>Sordariomycetes</taxon>
        <taxon>Hypocreomycetidae</taxon>
        <taxon>Hypocreales</taxon>
        <taxon>Ophiocordycipitaceae</taxon>
        <taxon>Tolypocladium</taxon>
    </lineage>
</organism>
<feature type="compositionally biased region" description="Low complexity" evidence="1">
    <location>
        <begin position="92"/>
        <end position="107"/>
    </location>
</feature>
<protein>
    <submittedName>
        <fullName evidence="2">Uncharacterized protein</fullName>
    </submittedName>
</protein>
<feature type="compositionally biased region" description="Low complexity" evidence="1">
    <location>
        <begin position="39"/>
        <end position="50"/>
    </location>
</feature>
<name>A0A0L0N6H1_TOLOC</name>
<gene>
    <name evidence="2" type="ORF">TOPH_05623</name>
</gene>
<dbReference type="OrthoDB" id="4755921at2759"/>
<feature type="region of interest" description="Disordered" evidence="1">
    <location>
        <begin position="346"/>
        <end position="488"/>
    </location>
</feature>
<feature type="compositionally biased region" description="Basic and acidic residues" evidence="1">
    <location>
        <begin position="302"/>
        <end position="318"/>
    </location>
</feature>